<dbReference type="AlphaFoldDB" id="A0A6F8YU23"/>
<dbReference type="Pfam" id="PF22848">
    <property type="entry name" value="ASD1_dom"/>
    <property type="match status" value="1"/>
</dbReference>
<dbReference type="InterPro" id="IPR017853">
    <property type="entry name" value="GH"/>
</dbReference>
<sequence>MPAEVPLEYRDERPRRLRFSPRLSRRSPRRTGSRNVPAVETVRCVIDIDLPGAQISRHLYGHLTEHLGRCIYGGLYVGEDSDIPNEGGIRLDVVEALRAIAVPNLRWPGGCFAEEYHWRDGIGPRERRPRIVNSYWGDVVEDNSFGTHEFMALCDMVGAEPYIAVNVGSGSAREAGEWAEYLTRGDDSPMAALRRANGRDGPWRVRLWGLGNEPWGCGGGMRPEAYADLARVFGTYSRDHGDNQLYRVAAGSTADSYEWTEALMKALELRLGGARPERLWPTFQAISFHHYTVPGPWENKGAPRTSASTSTTGRWRRRPASRSSSPATPGSWTPTTRRRPSVWCWASGAPGSTPSRAPTRPFCFSRAPCATRSWPAPTSTSSTATPTAS</sequence>
<reference evidence="3 4" key="1">
    <citation type="submission" date="2020-03" db="EMBL/GenBank/DDBJ databases">
        <title>Whole genome shotgun sequence of Phytohabitans suffuscus NBRC 105367.</title>
        <authorList>
            <person name="Komaki H."/>
            <person name="Tamura T."/>
        </authorList>
    </citation>
    <scope>NUCLEOTIDE SEQUENCE [LARGE SCALE GENOMIC DNA]</scope>
    <source>
        <strain evidence="3 4">NBRC 105367</strain>
    </source>
</reference>
<reference evidence="3 4" key="2">
    <citation type="submission" date="2020-03" db="EMBL/GenBank/DDBJ databases">
        <authorList>
            <person name="Ichikawa N."/>
            <person name="Kimura A."/>
            <person name="Kitahashi Y."/>
            <person name="Uohara A."/>
        </authorList>
    </citation>
    <scope>NUCLEOTIDE SEQUENCE [LARGE SCALE GENOMIC DNA]</scope>
    <source>
        <strain evidence="3 4">NBRC 105367</strain>
    </source>
</reference>
<feature type="compositionally biased region" description="Low complexity" evidence="1">
    <location>
        <begin position="375"/>
        <end position="389"/>
    </location>
</feature>
<evidence type="ECO:0000259" key="2">
    <source>
        <dbReference type="Pfam" id="PF22848"/>
    </source>
</evidence>
<organism evidence="3 4">
    <name type="scientific">Phytohabitans suffuscus</name>
    <dbReference type="NCBI Taxonomy" id="624315"/>
    <lineage>
        <taxon>Bacteria</taxon>
        <taxon>Bacillati</taxon>
        <taxon>Actinomycetota</taxon>
        <taxon>Actinomycetes</taxon>
        <taxon>Micromonosporales</taxon>
        <taxon>Micromonosporaceae</taxon>
    </lineage>
</organism>
<feature type="compositionally biased region" description="Low complexity" evidence="1">
    <location>
        <begin position="321"/>
        <end position="332"/>
    </location>
</feature>
<dbReference type="GO" id="GO:0000272">
    <property type="term" value="P:polysaccharide catabolic process"/>
    <property type="evidence" value="ECO:0007669"/>
    <property type="project" value="TreeGrafter"/>
</dbReference>
<dbReference type="Proteomes" id="UP000503011">
    <property type="component" value="Chromosome"/>
</dbReference>
<dbReference type="PANTHER" id="PTHR43576">
    <property type="entry name" value="ALPHA-L-ARABINOFURANOSIDASE C-RELATED"/>
    <property type="match status" value="1"/>
</dbReference>
<proteinExistence type="predicted"/>
<evidence type="ECO:0000256" key="1">
    <source>
        <dbReference type="SAM" id="MobiDB-lite"/>
    </source>
</evidence>
<accession>A0A6F8YU23</accession>
<feature type="domain" description="Alpha-L-arabinofuranosidase 1 catalytic" evidence="2">
    <location>
        <begin position="97"/>
        <end position="215"/>
    </location>
</feature>
<dbReference type="PANTHER" id="PTHR43576:SF2">
    <property type="entry name" value="INTRACELLULAR EXO-ALPHA-L-ARABINOFURANOSIDASE 2"/>
    <property type="match status" value="1"/>
</dbReference>
<dbReference type="KEGG" id="psuu:Psuf_069880"/>
<dbReference type="InterPro" id="IPR055235">
    <property type="entry name" value="ASD1_cat"/>
</dbReference>
<keyword evidence="4" id="KW-1185">Reference proteome</keyword>
<dbReference type="EMBL" id="AP022871">
    <property type="protein sequence ID" value="BCB89675.1"/>
    <property type="molecule type" value="Genomic_DNA"/>
</dbReference>
<gene>
    <name evidence="3" type="ORF">Psuf_069880</name>
</gene>
<evidence type="ECO:0000313" key="4">
    <source>
        <dbReference type="Proteomes" id="UP000503011"/>
    </source>
</evidence>
<name>A0A6F8YU23_9ACTN</name>
<feature type="region of interest" description="Disordered" evidence="1">
    <location>
        <begin position="294"/>
        <end position="338"/>
    </location>
</feature>
<dbReference type="SUPFAM" id="SSF51445">
    <property type="entry name" value="(Trans)glycosidases"/>
    <property type="match status" value="1"/>
</dbReference>
<feature type="region of interest" description="Disordered" evidence="1">
    <location>
        <begin position="367"/>
        <end position="389"/>
    </location>
</feature>
<evidence type="ECO:0000313" key="3">
    <source>
        <dbReference type="EMBL" id="BCB89675.1"/>
    </source>
</evidence>
<protein>
    <recommendedName>
        <fullName evidence="2">Alpha-L-arabinofuranosidase 1 catalytic domain-containing protein</fullName>
    </recommendedName>
</protein>
<dbReference type="Gene3D" id="3.20.20.80">
    <property type="entry name" value="Glycosidases"/>
    <property type="match status" value="1"/>
</dbReference>